<keyword evidence="4 9" id="KW-0547">Nucleotide-binding</keyword>
<evidence type="ECO:0000256" key="2">
    <source>
        <dbReference type="ARBA" id="ARBA00022679"/>
    </source>
</evidence>
<feature type="active site" description="Nucleophile" evidence="9">
    <location>
        <position position="93"/>
    </location>
</feature>
<comment type="similarity">
    <text evidence="9">Belongs to the MnmA/TRMU family.</text>
</comment>
<gene>
    <name evidence="9" type="primary">mnmA</name>
    <name evidence="12" type="ORF">A2Y83_04040</name>
</gene>
<keyword evidence="5 9" id="KW-0067">ATP-binding</keyword>
<feature type="region of interest" description="Interaction with tRNA" evidence="9">
    <location>
        <begin position="186"/>
        <end position="188"/>
    </location>
</feature>
<dbReference type="InterPro" id="IPR046885">
    <property type="entry name" value="MnmA-like_C"/>
</dbReference>
<dbReference type="GO" id="GO:0005737">
    <property type="term" value="C:cytoplasm"/>
    <property type="evidence" value="ECO:0007669"/>
    <property type="project" value="UniProtKB-SubCell"/>
</dbReference>
<feature type="active site" description="Cysteine persulfide intermediate" evidence="9">
    <location>
        <position position="235"/>
    </location>
</feature>
<sequence>MLKKKEKFAIALSGGIDSAAAALLLKNKGYDLAALYLKLFEHDRGENQAQVIAEFLNMPFYAIDAKKEFRKKIIEYFLSEYKNGRTPNPCVRCNRDIKFGLLYEKAMGMGFEKLATGHYISIKQENNLPAPRLRGQEAGKTTKQREQKLEIRKPVLSLSKDWKLGSCGEIRYEAEYHLYISKDKGKDQSYFLYNLTQDILRNVEFPLGNYRKEDIKASAKKWRLPAAENESQDICFLAGRGLFADSYADYSRKVDHNEFLKEHLKMKKGDILLREKLNISPEKGSDPFERGQTPRMGKKIGEHQGLPLYTIGQRRAVGVGGIGPYYVVEKDEKRNILTVSEDRDDPLLYKDKLFAEDVNWISGREPKMPLKAKVKIRYRHEAVDAVISTKQKSKKAKKQMESKVGIVGEYIVKFKSPQRAVTPGQSVVFYKNSELIGGGVISTKQ</sequence>
<dbReference type="Gene3D" id="2.30.30.280">
    <property type="entry name" value="Adenine nucleotide alpha hydrolases-like domains"/>
    <property type="match status" value="1"/>
</dbReference>
<evidence type="ECO:0000313" key="12">
    <source>
        <dbReference type="EMBL" id="OGF22211.1"/>
    </source>
</evidence>
<evidence type="ECO:0000256" key="9">
    <source>
        <dbReference type="HAMAP-Rule" id="MF_00144"/>
    </source>
</evidence>
<dbReference type="Pfam" id="PF03054">
    <property type="entry name" value="tRNA_Me_trans"/>
    <property type="match status" value="2"/>
</dbReference>
<dbReference type="GO" id="GO:0103016">
    <property type="term" value="F:tRNA-uridine 2-sulfurtransferase activity"/>
    <property type="evidence" value="ECO:0007669"/>
    <property type="project" value="UniProtKB-EC"/>
</dbReference>
<keyword evidence="1 9" id="KW-0820">tRNA-binding</keyword>
<dbReference type="GO" id="GO:0000049">
    <property type="term" value="F:tRNA binding"/>
    <property type="evidence" value="ECO:0007669"/>
    <property type="project" value="UniProtKB-KW"/>
</dbReference>
<evidence type="ECO:0000259" key="10">
    <source>
        <dbReference type="Pfam" id="PF20258"/>
    </source>
</evidence>
<dbReference type="EC" id="2.8.1.13" evidence="9"/>
<name>A0A1F5S7F6_9BACT</name>
<keyword evidence="9" id="KW-0963">Cytoplasm</keyword>
<evidence type="ECO:0000259" key="11">
    <source>
        <dbReference type="Pfam" id="PF20259"/>
    </source>
</evidence>
<protein>
    <recommendedName>
        <fullName evidence="9">tRNA-specific 2-thiouridylase MnmA</fullName>
        <ecNumber evidence="9">2.8.1.13</ecNumber>
    </recommendedName>
</protein>
<dbReference type="InterPro" id="IPR023382">
    <property type="entry name" value="MnmA-like_central_sf"/>
</dbReference>
<evidence type="ECO:0000256" key="5">
    <source>
        <dbReference type="ARBA" id="ARBA00022840"/>
    </source>
</evidence>
<reference evidence="12 13" key="1">
    <citation type="journal article" date="2016" name="Nat. Commun.">
        <title>Thousands of microbial genomes shed light on interconnected biogeochemical processes in an aquifer system.</title>
        <authorList>
            <person name="Anantharaman K."/>
            <person name="Brown C.T."/>
            <person name="Hug L.A."/>
            <person name="Sharon I."/>
            <person name="Castelle C.J."/>
            <person name="Probst A.J."/>
            <person name="Thomas B.C."/>
            <person name="Singh A."/>
            <person name="Wilkins M.J."/>
            <person name="Karaoz U."/>
            <person name="Brodie E.L."/>
            <person name="Williams K.H."/>
            <person name="Hubbard S.S."/>
            <person name="Banfield J.F."/>
        </authorList>
    </citation>
    <scope>NUCLEOTIDE SEQUENCE [LARGE SCALE GENOMIC DNA]</scope>
</reference>
<dbReference type="SUPFAM" id="SSF52402">
    <property type="entry name" value="Adenine nucleotide alpha hydrolases-like"/>
    <property type="match status" value="1"/>
</dbReference>
<keyword evidence="2 9" id="KW-0808">Transferase</keyword>
<keyword evidence="6 9" id="KW-0694">RNA-binding</keyword>
<comment type="caution">
    <text evidence="9">Lacks conserved residue(s) required for the propagation of feature annotation.</text>
</comment>
<accession>A0A1F5S7F6</accession>
<evidence type="ECO:0000256" key="1">
    <source>
        <dbReference type="ARBA" id="ARBA00022555"/>
    </source>
</evidence>
<dbReference type="AlphaFoldDB" id="A0A1F5S7F6"/>
<feature type="site" description="Interaction with tRNA" evidence="9">
    <location>
        <position position="425"/>
    </location>
</feature>
<comment type="caution">
    <text evidence="12">The sequence shown here is derived from an EMBL/GenBank/DDBJ whole genome shotgun (WGS) entry which is preliminary data.</text>
</comment>
<dbReference type="GO" id="GO:0005524">
    <property type="term" value="F:ATP binding"/>
    <property type="evidence" value="ECO:0007669"/>
    <property type="project" value="UniProtKB-KW"/>
</dbReference>
<keyword evidence="7" id="KW-1015">Disulfide bond</keyword>
<dbReference type="Pfam" id="PF20258">
    <property type="entry name" value="tRNA_Me_trans_C"/>
    <property type="match status" value="1"/>
</dbReference>
<comment type="function">
    <text evidence="9">Catalyzes the 2-thiolation of uridine at the wobble position (U34) of tRNA, leading to the formation of s(2)U34.</text>
</comment>
<dbReference type="InterPro" id="IPR004506">
    <property type="entry name" value="MnmA-like"/>
</dbReference>
<dbReference type="CDD" id="cd01998">
    <property type="entry name" value="MnmA_TRMU-like"/>
    <property type="match status" value="1"/>
</dbReference>
<dbReference type="EMBL" id="MFFS01000035">
    <property type="protein sequence ID" value="OGF22211.1"/>
    <property type="molecule type" value="Genomic_DNA"/>
</dbReference>
<dbReference type="HAMAP" id="MF_00144">
    <property type="entry name" value="tRNA_thiouridyl_MnmA"/>
    <property type="match status" value="1"/>
</dbReference>
<feature type="domain" description="tRNA-specific 2-thiouridylase MnmA-like central" evidence="11">
    <location>
        <begin position="258"/>
        <end position="340"/>
    </location>
</feature>
<evidence type="ECO:0000256" key="6">
    <source>
        <dbReference type="ARBA" id="ARBA00022884"/>
    </source>
</evidence>
<dbReference type="PANTHER" id="PTHR11933:SF5">
    <property type="entry name" value="MITOCHONDRIAL TRNA-SPECIFIC 2-THIOURIDYLASE 1"/>
    <property type="match status" value="1"/>
</dbReference>
<dbReference type="InterPro" id="IPR014729">
    <property type="entry name" value="Rossmann-like_a/b/a_fold"/>
</dbReference>
<dbReference type="InterPro" id="IPR046884">
    <property type="entry name" value="MnmA-like_central"/>
</dbReference>
<dbReference type="Gene3D" id="2.40.30.10">
    <property type="entry name" value="Translation factors"/>
    <property type="match status" value="1"/>
</dbReference>
<feature type="site" description="Interaction with tRNA" evidence="9">
    <location>
        <position position="118"/>
    </location>
</feature>
<dbReference type="Proteomes" id="UP000178323">
    <property type="component" value="Unassembled WGS sequence"/>
</dbReference>
<feature type="binding site" evidence="9">
    <location>
        <begin position="11"/>
        <end position="18"/>
    </location>
    <ligand>
        <name>ATP</name>
        <dbReference type="ChEBI" id="CHEBI:30616"/>
    </ligand>
</feature>
<dbReference type="STRING" id="1797985.A2Y83_04040"/>
<organism evidence="12 13">
    <name type="scientific">Candidatus Falkowbacteria bacterium RBG_13_39_14</name>
    <dbReference type="NCBI Taxonomy" id="1797985"/>
    <lineage>
        <taxon>Bacteria</taxon>
        <taxon>Candidatus Falkowiibacteriota</taxon>
    </lineage>
</organism>
<evidence type="ECO:0000256" key="4">
    <source>
        <dbReference type="ARBA" id="ARBA00022741"/>
    </source>
</evidence>
<feature type="binding site" evidence="9">
    <location>
        <position position="37"/>
    </location>
    <ligand>
        <name>ATP</name>
        <dbReference type="ChEBI" id="CHEBI:30616"/>
    </ligand>
</feature>
<evidence type="ECO:0000313" key="13">
    <source>
        <dbReference type="Proteomes" id="UP000178323"/>
    </source>
</evidence>
<dbReference type="PANTHER" id="PTHR11933">
    <property type="entry name" value="TRNA 5-METHYLAMINOMETHYL-2-THIOURIDYLATE -METHYLTRANSFERASE"/>
    <property type="match status" value="1"/>
</dbReference>
<dbReference type="Pfam" id="PF20259">
    <property type="entry name" value="tRNA_Me_trans_M"/>
    <property type="match status" value="1"/>
</dbReference>
<comment type="subcellular location">
    <subcellularLocation>
        <location evidence="9">Cytoplasm</location>
    </subcellularLocation>
</comment>
<feature type="region of interest" description="Interaction with tRNA" evidence="9">
    <location>
        <begin position="377"/>
        <end position="378"/>
    </location>
</feature>
<evidence type="ECO:0000256" key="8">
    <source>
        <dbReference type="ARBA" id="ARBA00051542"/>
    </source>
</evidence>
<keyword evidence="3 9" id="KW-0819">tRNA processing</keyword>
<evidence type="ECO:0000256" key="7">
    <source>
        <dbReference type="ARBA" id="ARBA00023157"/>
    </source>
</evidence>
<feature type="domain" description="tRNA-specific 2-thiouridylase MnmA-like C-terminal" evidence="10">
    <location>
        <begin position="351"/>
        <end position="441"/>
    </location>
</feature>
<proteinExistence type="inferred from homology"/>
<comment type="catalytic activity">
    <reaction evidence="8 9">
        <text>S-sulfanyl-L-cysteinyl-[protein] + uridine(34) in tRNA + AH2 + ATP = 2-thiouridine(34) in tRNA + L-cysteinyl-[protein] + A + AMP + diphosphate + H(+)</text>
        <dbReference type="Rhea" id="RHEA:47032"/>
        <dbReference type="Rhea" id="RHEA-COMP:10131"/>
        <dbReference type="Rhea" id="RHEA-COMP:11726"/>
        <dbReference type="Rhea" id="RHEA-COMP:11727"/>
        <dbReference type="Rhea" id="RHEA-COMP:11728"/>
        <dbReference type="ChEBI" id="CHEBI:13193"/>
        <dbReference type="ChEBI" id="CHEBI:15378"/>
        <dbReference type="ChEBI" id="CHEBI:17499"/>
        <dbReference type="ChEBI" id="CHEBI:29950"/>
        <dbReference type="ChEBI" id="CHEBI:30616"/>
        <dbReference type="ChEBI" id="CHEBI:33019"/>
        <dbReference type="ChEBI" id="CHEBI:61963"/>
        <dbReference type="ChEBI" id="CHEBI:65315"/>
        <dbReference type="ChEBI" id="CHEBI:87170"/>
        <dbReference type="ChEBI" id="CHEBI:456215"/>
        <dbReference type="EC" id="2.8.1.13"/>
    </reaction>
</comment>
<evidence type="ECO:0000256" key="3">
    <source>
        <dbReference type="ARBA" id="ARBA00022694"/>
    </source>
</evidence>
<dbReference type="Gene3D" id="3.40.50.620">
    <property type="entry name" value="HUPs"/>
    <property type="match status" value="1"/>
</dbReference>
<dbReference type="GO" id="GO:0002143">
    <property type="term" value="P:tRNA wobble position uridine thiolation"/>
    <property type="evidence" value="ECO:0007669"/>
    <property type="project" value="TreeGrafter"/>
</dbReference>
<feature type="binding site" evidence="9">
    <location>
        <position position="117"/>
    </location>
    <ligand>
        <name>ATP</name>
        <dbReference type="ChEBI" id="CHEBI:30616"/>
    </ligand>
</feature>